<dbReference type="Gene3D" id="1.25.40.10">
    <property type="entry name" value="Tetratricopeptide repeat domain"/>
    <property type="match status" value="8"/>
</dbReference>
<evidence type="ECO:0000313" key="3">
    <source>
        <dbReference type="EMBL" id="KAH7352844.1"/>
    </source>
</evidence>
<evidence type="ECO:0000313" key="4">
    <source>
        <dbReference type="Proteomes" id="UP000825935"/>
    </source>
</evidence>
<proteinExistence type="predicted"/>
<feature type="repeat" description="PPR" evidence="2">
    <location>
        <begin position="70"/>
        <end position="104"/>
    </location>
</feature>
<dbReference type="InterPro" id="IPR046960">
    <property type="entry name" value="PPR_At4g14850-like_plant"/>
</dbReference>
<dbReference type="InterPro" id="IPR046848">
    <property type="entry name" value="E_motif"/>
</dbReference>
<dbReference type="FunFam" id="1.25.40.10:FF:000158">
    <property type="entry name" value="pentatricopeptide repeat-containing protein At2g33680"/>
    <property type="match status" value="1"/>
</dbReference>
<reference evidence="3" key="1">
    <citation type="submission" date="2021-08" db="EMBL/GenBank/DDBJ databases">
        <title>WGS assembly of Ceratopteris richardii.</title>
        <authorList>
            <person name="Marchant D.B."/>
            <person name="Chen G."/>
            <person name="Jenkins J."/>
            <person name="Shu S."/>
            <person name="Leebens-Mack J."/>
            <person name="Grimwood J."/>
            <person name="Schmutz J."/>
            <person name="Soltis P."/>
            <person name="Soltis D."/>
            <person name="Chen Z.-H."/>
        </authorList>
    </citation>
    <scope>NUCLEOTIDE SEQUENCE</scope>
    <source>
        <strain evidence="3">Whitten #5841</strain>
        <tissue evidence="3">Leaf</tissue>
    </source>
</reference>
<dbReference type="FunFam" id="1.25.40.10:FF:000073">
    <property type="entry name" value="Pentatricopeptide repeat-containing protein chloroplastic"/>
    <property type="match status" value="1"/>
</dbReference>
<keyword evidence="1" id="KW-0677">Repeat</keyword>
<feature type="repeat" description="PPR" evidence="2">
    <location>
        <begin position="611"/>
        <end position="645"/>
    </location>
</feature>
<dbReference type="AlphaFoldDB" id="A0A8T2SPQ5"/>
<evidence type="ECO:0000256" key="2">
    <source>
        <dbReference type="PROSITE-ProRule" id="PRU00708"/>
    </source>
</evidence>
<dbReference type="EMBL" id="CM035424">
    <property type="protein sequence ID" value="KAH7352844.1"/>
    <property type="molecule type" value="Genomic_DNA"/>
</dbReference>
<dbReference type="InterPro" id="IPR011990">
    <property type="entry name" value="TPR-like_helical_dom_sf"/>
</dbReference>
<dbReference type="PROSITE" id="PS51375">
    <property type="entry name" value="PPR"/>
    <property type="match status" value="8"/>
</dbReference>
<dbReference type="Pfam" id="PF20431">
    <property type="entry name" value="E_motif"/>
    <property type="match status" value="1"/>
</dbReference>
<feature type="repeat" description="PPR" evidence="2">
    <location>
        <begin position="677"/>
        <end position="711"/>
    </location>
</feature>
<feature type="repeat" description="PPR" evidence="2">
    <location>
        <begin position="273"/>
        <end position="307"/>
    </location>
</feature>
<dbReference type="Proteomes" id="UP000825935">
    <property type="component" value="Chromosome 19"/>
</dbReference>
<protein>
    <recommendedName>
        <fullName evidence="5">Pentatricopeptide repeat-containing protein</fullName>
    </recommendedName>
</protein>
<sequence>MLFSKDHIYSLLQECVKKQDIVAGRYLHSIIIFNNFIGFNILNDHLVRLFSATQNLFEANLVFCNISDPSVFSWEAIISSYVALRQHDKAFELFYCMRKEGLDPNRCVFLTLLKGSCTSRIRVRRNRLIHDQILRTGFDSDRNVVNTLIDAYAKLGSLEEAQKVFDTLYNPDVVSFGALITGYTLNGRGLLALKLYERLHGEGYKPDKVTYLTILKACGAEAAIEEGRVIHDHVVRQGLQSEILVASTLLDMYGKCGSLEEAQKVFDSLAQPTIVSWSALIAGYAQHGHGEAALKVFENMLGDGKRPDKVTFICTLKACGILKAIEEGRILHDQIIRSGYLDDAALGSTLIDMYGNCGFLNEANRVFSCAIVQDEVMWSAMIVAYTQHGHGDIALEVFQRMVNCNKSPNNATYAVVLKACGMEKGIIQGQLVYDQVIRSTADTDLAVNSAVVDMYCKCGNLHEAFRVFDSIRTQDVILWGSIISGYSQNGFGLQALLLFEKMQSKLIKPSSFIFSSVIKSCTNIQALDEGKLIHHQIVKNNLESDIVIGNALVDMYSTCENLEDAQKVFDGVACLDRISWNALIAGYTRHRQSAAALRLFSEMKQHSIDPDEVTFSSAVKACGSMGATTTGKHIHDMMLRAGIESNVIVGTTLLDMYGTCGKLEEARRVFDRLPNKNSVTWCALVAGYAQHNKLQLALDCIIEMQDQGFQPDKRIHTIMLTACNQLGDIEEGHKYFRSLVEEISYSPSIEHIICMIDLFGRHGQLQEAVELLKAMPSSPDLAGWMSVLTACKKFNNAEVGSRCLDQIAHFDYELPSAFMFMSNIYADANMLKNVSEIQSLKKFANAWKMPGKACIEIGDEVHELVVGDETCMPNTDLAIKIDRLTKLIGLDGYMPNLDSVV</sequence>
<dbReference type="OrthoDB" id="185373at2759"/>
<feature type="repeat" description="PPR" evidence="2">
    <location>
        <begin position="374"/>
        <end position="408"/>
    </location>
</feature>
<organism evidence="3 4">
    <name type="scientific">Ceratopteris richardii</name>
    <name type="common">Triangle waterfern</name>
    <dbReference type="NCBI Taxonomy" id="49495"/>
    <lineage>
        <taxon>Eukaryota</taxon>
        <taxon>Viridiplantae</taxon>
        <taxon>Streptophyta</taxon>
        <taxon>Embryophyta</taxon>
        <taxon>Tracheophyta</taxon>
        <taxon>Polypodiopsida</taxon>
        <taxon>Polypodiidae</taxon>
        <taxon>Polypodiales</taxon>
        <taxon>Pteridineae</taxon>
        <taxon>Pteridaceae</taxon>
        <taxon>Parkerioideae</taxon>
        <taxon>Ceratopteris</taxon>
    </lineage>
</organism>
<feature type="repeat" description="PPR" evidence="2">
    <location>
        <begin position="576"/>
        <end position="610"/>
    </location>
</feature>
<name>A0A8T2SPQ5_CERRI</name>
<dbReference type="PANTHER" id="PTHR47926">
    <property type="entry name" value="PENTATRICOPEPTIDE REPEAT-CONTAINING PROTEIN"/>
    <property type="match status" value="1"/>
</dbReference>
<dbReference type="GO" id="GO:0003723">
    <property type="term" value="F:RNA binding"/>
    <property type="evidence" value="ECO:0007669"/>
    <property type="project" value="InterPro"/>
</dbReference>
<dbReference type="Pfam" id="PF13041">
    <property type="entry name" value="PPR_2"/>
    <property type="match status" value="6"/>
</dbReference>
<evidence type="ECO:0008006" key="5">
    <source>
        <dbReference type="Google" id="ProtNLM"/>
    </source>
</evidence>
<dbReference type="PANTHER" id="PTHR47926:SF382">
    <property type="entry name" value="PENTACOTRIPEPTIDE-REPEAT REGION OF PRORP DOMAIN-CONTAINING PROTEIN"/>
    <property type="match status" value="1"/>
</dbReference>
<keyword evidence="4" id="KW-1185">Reference proteome</keyword>
<dbReference type="FunFam" id="1.25.40.10:FF:000343">
    <property type="entry name" value="Pentatricopeptide repeat-containing protein At3g58590"/>
    <property type="match status" value="1"/>
</dbReference>
<dbReference type="NCBIfam" id="TIGR00756">
    <property type="entry name" value="PPR"/>
    <property type="match status" value="7"/>
</dbReference>
<evidence type="ECO:0000256" key="1">
    <source>
        <dbReference type="ARBA" id="ARBA00022737"/>
    </source>
</evidence>
<dbReference type="FunFam" id="1.25.40.10:FF:000031">
    <property type="entry name" value="Pentatricopeptide repeat-containing protein mitochondrial"/>
    <property type="match status" value="1"/>
</dbReference>
<comment type="caution">
    <text evidence="3">The sequence shown here is derived from an EMBL/GenBank/DDBJ whole genome shotgun (WGS) entry which is preliminary data.</text>
</comment>
<dbReference type="GO" id="GO:0048731">
    <property type="term" value="P:system development"/>
    <property type="evidence" value="ECO:0007669"/>
    <property type="project" value="UniProtKB-ARBA"/>
</dbReference>
<dbReference type="InterPro" id="IPR002885">
    <property type="entry name" value="PPR_rpt"/>
</dbReference>
<dbReference type="GO" id="GO:0009451">
    <property type="term" value="P:RNA modification"/>
    <property type="evidence" value="ECO:0007669"/>
    <property type="project" value="InterPro"/>
</dbReference>
<dbReference type="FunFam" id="1.25.40.10:FF:000436">
    <property type="entry name" value="Pentatricopeptide repeat-containing protein At5g39350 family"/>
    <property type="match status" value="1"/>
</dbReference>
<feature type="repeat" description="PPR" evidence="2">
    <location>
        <begin position="172"/>
        <end position="206"/>
    </location>
</feature>
<feature type="repeat" description="PPR" evidence="2">
    <location>
        <begin position="475"/>
        <end position="509"/>
    </location>
</feature>
<gene>
    <name evidence="3" type="ORF">KP509_19G066400</name>
</gene>
<dbReference type="SUPFAM" id="SSF48452">
    <property type="entry name" value="TPR-like"/>
    <property type="match status" value="1"/>
</dbReference>
<dbReference type="Pfam" id="PF01535">
    <property type="entry name" value="PPR"/>
    <property type="match status" value="5"/>
</dbReference>
<accession>A0A8T2SPQ5</accession>